<name>A0A3N4PPF1_9BACT</name>
<evidence type="ECO:0000313" key="1">
    <source>
        <dbReference type="EMBL" id="RPE09548.1"/>
    </source>
</evidence>
<evidence type="ECO:0008006" key="3">
    <source>
        <dbReference type="Google" id="ProtNLM"/>
    </source>
</evidence>
<accession>A0A3N4PPF1</accession>
<dbReference type="InterPro" id="IPR017853">
    <property type="entry name" value="GH"/>
</dbReference>
<dbReference type="Gene3D" id="3.20.20.80">
    <property type="entry name" value="Glycosidases"/>
    <property type="match status" value="1"/>
</dbReference>
<dbReference type="AlphaFoldDB" id="A0A3N4PPF1"/>
<gene>
    <name evidence="1" type="ORF">EGT74_21410</name>
</gene>
<keyword evidence="2" id="KW-1185">Reference proteome</keyword>
<organism evidence="1 2">
    <name type="scientific">Chitinophaga lutea</name>
    <dbReference type="NCBI Taxonomy" id="2488634"/>
    <lineage>
        <taxon>Bacteria</taxon>
        <taxon>Pseudomonadati</taxon>
        <taxon>Bacteroidota</taxon>
        <taxon>Chitinophagia</taxon>
        <taxon>Chitinophagales</taxon>
        <taxon>Chitinophagaceae</taxon>
        <taxon>Chitinophaga</taxon>
    </lineage>
</organism>
<evidence type="ECO:0000313" key="2">
    <source>
        <dbReference type="Proteomes" id="UP000278351"/>
    </source>
</evidence>
<sequence>MFVLALLCQYPLFAADGGGKKKAQPIRGTYAAAPRLANDRVDVQRLLTELKDVHANTYNWLIWTRATDWDDLQLFLPLARKAGIKVWVTLVPHSESPPRAKFFSEPYRLDFERWATALAELSLKEPALVAWSIDDFAHNLKAFTPEYVGKFIAASKKINPQLAFIPCCYYRQINATLASRYAPFFDGILFPYRAESVKADLSNSAQVKAEIDTIKQHFGRAFPVILDVYATAHSSLGASTPAYVEAVIKAGIKNADGVFIYCHQDPVAQQPKYQIIRQEFAAAK</sequence>
<proteinExistence type="predicted"/>
<dbReference type="SUPFAM" id="SSF51445">
    <property type="entry name" value="(Trans)glycosidases"/>
    <property type="match status" value="1"/>
</dbReference>
<dbReference type="Proteomes" id="UP000278351">
    <property type="component" value="Unassembled WGS sequence"/>
</dbReference>
<reference evidence="1 2" key="1">
    <citation type="submission" date="2018-11" db="EMBL/GenBank/DDBJ databases">
        <title>Chitinophaga lutea sp.nov., isolate from arsenic contaminated soil.</title>
        <authorList>
            <person name="Zong Y."/>
        </authorList>
    </citation>
    <scope>NUCLEOTIDE SEQUENCE [LARGE SCALE GENOMIC DNA]</scope>
    <source>
        <strain evidence="1 2">ZY74</strain>
    </source>
</reference>
<dbReference type="EMBL" id="RPDH01000002">
    <property type="protein sequence ID" value="RPE09548.1"/>
    <property type="molecule type" value="Genomic_DNA"/>
</dbReference>
<protein>
    <recommendedName>
        <fullName evidence="3">DUF4434 domain-containing protein</fullName>
    </recommendedName>
</protein>
<comment type="caution">
    <text evidence="1">The sequence shown here is derived from an EMBL/GenBank/DDBJ whole genome shotgun (WGS) entry which is preliminary data.</text>
</comment>